<dbReference type="InterPro" id="IPR053201">
    <property type="entry name" value="Flavunoidine_N-MTase"/>
</dbReference>
<protein>
    <recommendedName>
        <fullName evidence="8">SET domain-containing protein</fullName>
    </recommendedName>
</protein>
<keyword evidence="7" id="KW-1185">Reference proteome</keyword>
<organism evidence="6 7">
    <name type="scientific">Chaetoceros tenuissimus</name>
    <dbReference type="NCBI Taxonomy" id="426638"/>
    <lineage>
        <taxon>Eukaryota</taxon>
        <taxon>Sar</taxon>
        <taxon>Stramenopiles</taxon>
        <taxon>Ochrophyta</taxon>
        <taxon>Bacillariophyta</taxon>
        <taxon>Coscinodiscophyceae</taxon>
        <taxon>Chaetocerotophycidae</taxon>
        <taxon>Chaetocerotales</taxon>
        <taxon>Chaetocerotaceae</taxon>
        <taxon>Chaetoceros</taxon>
    </lineage>
</organism>
<dbReference type="GO" id="GO:0008168">
    <property type="term" value="F:methyltransferase activity"/>
    <property type="evidence" value="ECO:0007669"/>
    <property type="project" value="UniProtKB-KW"/>
</dbReference>
<dbReference type="PROSITE" id="PS50280">
    <property type="entry name" value="SET"/>
    <property type="match status" value="1"/>
</dbReference>
<dbReference type="AlphaFoldDB" id="A0AAD3H8I5"/>
<evidence type="ECO:0000259" key="4">
    <source>
        <dbReference type="PROSITE" id="PS50280"/>
    </source>
</evidence>
<dbReference type="PROSITE" id="PS50868">
    <property type="entry name" value="POST_SET"/>
    <property type="match status" value="1"/>
</dbReference>
<proteinExistence type="predicted"/>
<accession>A0AAD3H8I5</accession>
<sequence>MYRRYLLKRSLLPKRSVQGTTTPFFLASNQFSSAKHSPTPSFSTLQDEIDEANDRYFGELRIEKVPFGYGLVASRDFRKGDKVMTSKAIEERPRDSHTIQTSDNTHVLIDLPSRFVNHACDPNLGVRDNDFQAYDFYALNDIHQGEDLSFDYESTEYEIEGFEKCLCGKERCRKKLGGFKKHGDIVKKLYGQHLAKYLNTHQ</sequence>
<evidence type="ECO:0000256" key="2">
    <source>
        <dbReference type="ARBA" id="ARBA00022679"/>
    </source>
</evidence>
<dbReference type="GO" id="GO:0032259">
    <property type="term" value="P:methylation"/>
    <property type="evidence" value="ECO:0007669"/>
    <property type="project" value="UniProtKB-KW"/>
</dbReference>
<reference evidence="6 7" key="1">
    <citation type="journal article" date="2021" name="Sci. Rep.">
        <title>The genome of the diatom Chaetoceros tenuissimus carries an ancient integrated fragment of an extant virus.</title>
        <authorList>
            <person name="Hongo Y."/>
            <person name="Kimura K."/>
            <person name="Takaki Y."/>
            <person name="Yoshida Y."/>
            <person name="Baba S."/>
            <person name="Kobayashi G."/>
            <person name="Nagasaki K."/>
            <person name="Hano T."/>
            <person name="Tomaru Y."/>
        </authorList>
    </citation>
    <scope>NUCLEOTIDE SEQUENCE [LARGE SCALE GENOMIC DNA]</scope>
    <source>
        <strain evidence="6 7">NIES-3715</strain>
    </source>
</reference>
<evidence type="ECO:0000256" key="1">
    <source>
        <dbReference type="ARBA" id="ARBA00022603"/>
    </source>
</evidence>
<keyword evidence="3" id="KW-0949">S-adenosyl-L-methionine</keyword>
<dbReference type="InterPro" id="IPR046341">
    <property type="entry name" value="SET_dom_sf"/>
</dbReference>
<evidence type="ECO:0000313" key="7">
    <source>
        <dbReference type="Proteomes" id="UP001054902"/>
    </source>
</evidence>
<evidence type="ECO:0000313" key="6">
    <source>
        <dbReference type="EMBL" id="GFH53928.1"/>
    </source>
</evidence>
<keyword evidence="1" id="KW-0489">Methyltransferase</keyword>
<gene>
    <name evidence="6" type="ORF">CTEN210_10404</name>
</gene>
<dbReference type="PANTHER" id="PTHR12350">
    <property type="entry name" value="HISTONE-LYSINE N-METHYLTRANSFERASE-RELATED"/>
    <property type="match status" value="1"/>
</dbReference>
<dbReference type="EMBL" id="BLLK01000047">
    <property type="protein sequence ID" value="GFH53928.1"/>
    <property type="molecule type" value="Genomic_DNA"/>
</dbReference>
<dbReference type="InterPro" id="IPR003616">
    <property type="entry name" value="Post-SET_dom"/>
</dbReference>
<dbReference type="Proteomes" id="UP001054902">
    <property type="component" value="Unassembled WGS sequence"/>
</dbReference>
<comment type="caution">
    <text evidence="6">The sequence shown here is derived from an EMBL/GenBank/DDBJ whole genome shotgun (WGS) entry which is preliminary data.</text>
</comment>
<dbReference type="Pfam" id="PF00856">
    <property type="entry name" value="SET"/>
    <property type="match status" value="1"/>
</dbReference>
<evidence type="ECO:0000259" key="5">
    <source>
        <dbReference type="PROSITE" id="PS50868"/>
    </source>
</evidence>
<dbReference type="InterPro" id="IPR001214">
    <property type="entry name" value="SET_dom"/>
</dbReference>
<dbReference type="Gene3D" id="2.170.270.10">
    <property type="entry name" value="SET domain"/>
    <property type="match status" value="1"/>
</dbReference>
<feature type="domain" description="SET" evidence="4">
    <location>
        <begin position="40"/>
        <end position="153"/>
    </location>
</feature>
<evidence type="ECO:0000256" key="3">
    <source>
        <dbReference type="ARBA" id="ARBA00022691"/>
    </source>
</evidence>
<keyword evidence="2" id="KW-0808">Transferase</keyword>
<feature type="domain" description="Post-SET" evidence="5">
    <location>
        <begin position="161"/>
        <end position="177"/>
    </location>
</feature>
<evidence type="ECO:0008006" key="8">
    <source>
        <dbReference type="Google" id="ProtNLM"/>
    </source>
</evidence>
<dbReference type="PANTHER" id="PTHR12350:SF19">
    <property type="entry name" value="SET DOMAIN-CONTAINING PROTEIN"/>
    <property type="match status" value="1"/>
</dbReference>
<dbReference type="SUPFAM" id="SSF82199">
    <property type="entry name" value="SET domain"/>
    <property type="match status" value="1"/>
</dbReference>
<name>A0AAD3H8I5_9STRA</name>